<dbReference type="InterPro" id="IPR005149">
    <property type="entry name" value="Tscrpt_reg_PadR_N"/>
</dbReference>
<protein>
    <submittedName>
        <fullName evidence="2">Helix-turn-helix transcriptional regulator</fullName>
    </submittedName>
</protein>
<feature type="domain" description="Transcription regulator PadR N-terminal" evidence="1">
    <location>
        <begin position="16"/>
        <end position="88"/>
    </location>
</feature>
<evidence type="ECO:0000313" key="2">
    <source>
        <dbReference type="EMBL" id="GAA1533069.1"/>
    </source>
</evidence>
<organism evidence="2 3">
    <name type="scientific">Dactylosporangium maewongense</name>
    <dbReference type="NCBI Taxonomy" id="634393"/>
    <lineage>
        <taxon>Bacteria</taxon>
        <taxon>Bacillati</taxon>
        <taxon>Actinomycetota</taxon>
        <taxon>Actinomycetes</taxon>
        <taxon>Micromonosporales</taxon>
        <taxon>Micromonosporaceae</taxon>
        <taxon>Dactylosporangium</taxon>
    </lineage>
</organism>
<keyword evidence="3" id="KW-1185">Reference proteome</keyword>
<dbReference type="PANTHER" id="PTHR33169">
    <property type="entry name" value="PADR-FAMILY TRANSCRIPTIONAL REGULATOR"/>
    <property type="match status" value="1"/>
</dbReference>
<comment type="caution">
    <text evidence="2">The sequence shown here is derived from an EMBL/GenBank/DDBJ whole genome shotgun (WGS) entry which is preliminary data.</text>
</comment>
<proteinExistence type="predicted"/>
<sequence>MKAEAQALKGHLDVLLLAALEDGPRHGYAVKEALREGSGGRFDLPTGTVYPALHRLEAAGLISGTWSHAETRRRRIYELTEAGRRKLAGDRVNWHEFAAAVTTLLDRPPWPATS</sequence>
<dbReference type="InterPro" id="IPR036388">
    <property type="entry name" value="WH-like_DNA-bd_sf"/>
</dbReference>
<dbReference type="RefSeq" id="WP_344505498.1">
    <property type="nucleotide sequence ID" value="NZ_BAAAQD010000012.1"/>
</dbReference>
<evidence type="ECO:0000313" key="3">
    <source>
        <dbReference type="Proteomes" id="UP001501470"/>
    </source>
</evidence>
<name>A0ABP4LXU4_9ACTN</name>
<dbReference type="InterPro" id="IPR036390">
    <property type="entry name" value="WH_DNA-bd_sf"/>
</dbReference>
<dbReference type="PANTHER" id="PTHR33169:SF14">
    <property type="entry name" value="TRANSCRIPTIONAL REGULATOR RV3488"/>
    <property type="match status" value="1"/>
</dbReference>
<dbReference type="SUPFAM" id="SSF46785">
    <property type="entry name" value="Winged helix' DNA-binding domain"/>
    <property type="match status" value="1"/>
</dbReference>
<reference evidence="3" key="1">
    <citation type="journal article" date="2019" name="Int. J. Syst. Evol. Microbiol.">
        <title>The Global Catalogue of Microorganisms (GCM) 10K type strain sequencing project: providing services to taxonomists for standard genome sequencing and annotation.</title>
        <authorList>
            <consortium name="The Broad Institute Genomics Platform"/>
            <consortium name="The Broad Institute Genome Sequencing Center for Infectious Disease"/>
            <person name="Wu L."/>
            <person name="Ma J."/>
        </authorList>
    </citation>
    <scope>NUCLEOTIDE SEQUENCE [LARGE SCALE GENOMIC DNA]</scope>
    <source>
        <strain evidence="3">JCM 15933</strain>
    </source>
</reference>
<accession>A0ABP4LXU4</accession>
<dbReference type="InterPro" id="IPR052509">
    <property type="entry name" value="Metal_resp_DNA-bind_regulator"/>
</dbReference>
<gene>
    <name evidence="2" type="ORF">GCM10009827_058830</name>
</gene>
<dbReference type="Pfam" id="PF03551">
    <property type="entry name" value="PadR"/>
    <property type="match status" value="1"/>
</dbReference>
<dbReference type="Proteomes" id="UP001501470">
    <property type="component" value="Unassembled WGS sequence"/>
</dbReference>
<dbReference type="EMBL" id="BAAAQD010000012">
    <property type="protein sequence ID" value="GAA1533069.1"/>
    <property type="molecule type" value="Genomic_DNA"/>
</dbReference>
<dbReference type="Gene3D" id="1.10.10.10">
    <property type="entry name" value="Winged helix-like DNA-binding domain superfamily/Winged helix DNA-binding domain"/>
    <property type="match status" value="1"/>
</dbReference>
<evidence type="ECO:0000259" key="1">
    <source>
        <dbReference type="Pfam" id="PF03551"/>
    </source>
</evidence>